<dbReference type="InterPro" id="IPR036291">
    <property type="entry name" value="NAD(P)-bd_dom_sf"/>
</dbReference>
<organism evidence="4 5">
    <name type="scientific">Rhodococcus maanshanensis</name>
    <dbReference type="NCBI Taxonomy" id="183556"/>
    <lineage>
        <taxon>Bacteria</taxon>
        <taxon>Bacillati</taxon>
        <taxon>Actinomycetota</taxon>
        <taxon>Actinomycetes</taxon>
        <taxon>Mycobacteriales</taxon>
        <taxon>Nocardiaceae</taxon>
        <taxon>Rhodococcus</taxon>
    </lineage>
</organism>
<reference evidence="5" key="1">
    <citation type="submission" date="2016-10" db="EMBL/GenBank/DDBJ databases">
        <authorList>
            <person name="Varghese N."/>
            <person name="Submissions S."/>
        </authorList>
    </citation>
    <scope>NUCLEOTIDE SEQUENCE [LARGE SCALE GENOMIC DNA]</scope>
    <source>
        <strain evidence="5">DSM 44675</strain>
    </source>
</reference>
<evidence type="ECO:0000256" key="2">
    <source>
        <dbReference type="ARBA" id="ARBA00023002"/>
    </source>
</evidence>
<gene>
    <name evidence="4" type="ORF">SAMN05444583_10822</name>
</gene>
<dbReference type="EMBL" id="FOAW01000008">
    <property type="protein sequence ID" value="SEL33917.1"/>
    <property type="molecule type" value="Genomic_DNA"/>
</dbReference>
<dbReference type="AlphaFoldDB" id="A0A1H7PFT7"/>
<dbReference type="Proteomes" id="UP000198677">
    <property type="component" value="Unassembled WGS sequence"/>
</dbReference>
<dbReference type="InterPro" id="IPR002347">
    <property type="entry name" value="SDR_fam"/>
</dbReference>
<name>A0A1H7PFT7_9NOCA</name>
<dbReference type="Pfam" id="PF13561">
    <property type="entry name" value="adh_short_C2"/>
    <property type="match status" value="1"/>
</dbReference>
<proteinExistence type="inferred from homology"/>
<feature type="domain" description="Ketoreductase" evidence="3">
    <location>
        <begin position="22"/>
        <end position="202"/>
    </location>
</feature>
<evidence type="ECO:0000313" key="5">
    <source>
        <dbReference type="Proteomes" id="UP000198677"/>
    </source>
</evidence>
<dbReference type="SUPFAM" id="SSF51735">
    <property type="entry name" value="NAD(P)-binding Rossmann-fold domains"/>
    <property type="match status" value="1"/>
</dbReference>
<dbReference type="GO" id="GO:0016491">
    <property type="term" value="F:oxidoreductase activity"/>
    <property type="evidence" value="ECO:0007669"/>
    <property type="project" value="UniProtKB-KW"/>
</dbReference>
<keyword evidence="5" id="KW-1185">Reference proteome</keyword>
<evidence type="ECO:0000313" key="4">
    <source>
        <dbReference type="EMBL" id="SEL33917.1"/>
    </source>
</evidence>
<evidence type="ECO:0000256" key="1">
    <source>
        <dbReference type="ARBA" id="ARBA00006484"/>
    </source>
</evidence>
<dbReference type="FunFam" id="3.40.50.720:FF:000084">
    <property type="entry name" value="Short-chain dehydrogenase reductase"/>
    <property type="match status" value="1"/>
</dbReference>
<dbReference type="PANTHER" id="PTHR43477">
    <property type="entry name" value="DIHYDROANTICAPSIN 7-DEHYDROGENASE"/>
    <property type="match status" value="1"/>
</dbReference>
<comment type="similarity">
    <text evidence="1">Belongs to the short-chain dehydrogenases/reductases (SDR) family.</text>
</comment>
<dbReference type="SMART" id="SM00822">
    <property type="entry name" value="PKS_KR"/>
    <property type="match status" value="1"/>
</dbReference>
<dbReference type="InterPro" id="IPR051122">
    <property type="entry name" value="SDR_DHRS6-like"/>
</dbReference>
<dbReference type="PANTHER" id="PTHR43477:SF1">
    <property type="entry name" value="DIHYDROANTICAPSIN 7-DEHYDROGENASE"/>
    <property type="match status" value="1"/>
</dbReference>
<accession>A0A1H7PFT7</accession>
<keyword evidence="2" id="KW-0560">Oxidoreductase</keyword>
<evidence type="ECO:0000259" key="3">
    <source>
        <dbReference type="SMART" id="SM00822"/>
    </source>
</evidence>
<sequence>MGAPGQADAGYMSESTKPSLTTAVVVTGGASGIGLASARALAEAGRPVALWDLNEAKAKSEADAIAAEFGVAAIGVGVDLSNPDLYADALATTRAALPNIGGLVHAAGVVDQGSLEGVTVDVWDLGINTHLRPLVLLTKELLPDFQANPGSAIVGISSINAHLGNAINPVYSAAKGGMLAVVRSLADRLGPEGIRINCVSPGQILTPMLQPTVDLLPEGTFERRILMGRLGKPEEVGRAVRFMLSDEASYITASELVVDGGNISSQRM</sequence>
<dbReference type="Gene3D" id="3.40.50.720">
    <property type="entry name" value="NAD(P)-binding Rossmann-like Domain"/>
    <property type="match status" value="1"/>
</dbReference>
<dbReference type="InterPro" id="IPR057326">
    <property type="entry name" value="KR_dom"/>
</dbReference>
<dbReference type="PRINTS" id="PR00081">
    <property type="entry name" value="GDHRDH"/>
</dbReference>
<protein>
    <submittedName>
        <fullName evidence="4">NAD(P)-dependent dehydrogenase, short-chain alcohol dehydrogenase family</fullName>
    </submittedName>
</protein>
<dbReference type="PROSITE" id="PS00061">
    <property type="entry name" value="ADH_SHORT"/>
    <property type="match status" value="1"/>
</dbReference>
<dbReference type="InterPro" id="IPR020904">
    <property type="entry name" value="Sc_DH/Rdtase_CS"/>
</dbReference>
<dbReference type="CDD" id="cd05233">
    <property type="entry name" value="SDR_c"/>
    <property type="match status" value="1"/>
</dbReference>